<dbReference type="RefSeq" id="WP_147151584.1">
    <property type="nucleotide sequence ID" value="NZ_BKAJ01000076.1"/>
</dbReference>
<reference evidence="1 2" key="1">
    <citation type="submission" date="2019-07" db="EMBL/GenBank/DDBJ databases">
        <title>Whole genome shotgun sequence of Reyranella soli NBRC 108950.</title>
        <authorList>
            <person name="Hosoyama A."/>
            <person name="Uohara A."/>
            <person name="Ohji S."/>
            <person name="Ichikawa N."/>
        </authorList>
    </citation>
    <scope>NUCLEOTIDE SEQUENCE [LARGE SCALE GENOMIC DNA]</scope>
    <source>
        <strain evidence="1 2">NBRC 108950</strain>
    </source>
</reference>
<protein>
    <submittedName>
        <fullName evidence="1">Uncharacterized protein</fullName>
    </submittedName>
</protein>
<gene>
    <name evidence="1" type="ORF">RSO01_43730</name>
</gene>
<evidence type="ECO:0000313" key="2">
    <source>
        <dbReference type="Proteomes" id="UP000321058"/>
    </source>
</evidence>
<accession>A0A512NE25</accession>
<sequence>MREIGRGESNAILGAMRQIALAGGHAITWADTTSVLAAGRYLLRRHDLLDIGTLPAVAPSDLVSTLHGNPDLAHEAVKYLAIMALVDGELDRHKLARVLEYSRALDVEADYLTDLVEAASGHLAWATADMWRKNFDSVLSRSSEGLDPNTWIRPYVGGSAAPALVARYEALGQLPQNTFGKALWDFDKKNGYPFPGDPEALNAGFGTPHDSTHVISGYDTSARGELLVSTFTAAMHPINPMSGHILPVIFFFHFGEHMNDVGHAGTGGLDPDEFWHAWARGAEMTVDIFDPKWTVWDWVERDLEALRRDWNVTPAGRQP</sequence>
<dbReference type="Proteomes" id="UP000321058">
    <property type="component" value="Unassembled WGS sequence"/>
</dbReference>
<organism evidence="1 2">
    <name type="scientific">Reyranella soli</name>
    <dbReference type="NCBI Taxonomy" id="1230389"/>
    <lineage>
        <taxon>Bacteria</taxon>
        <taxon>Pseudomonadati</taxon>
        <taxon>Pseudomonadota</taxon>
        <taxon>Alphaproteobacteria</taxon>
        <taxon>Hyphomicrobiales</taxon>
        <taxon>Reyranellaceae</taxon>
        <taxon>Reyranella</taxon>
    </lineage>
</organism>
<evidence type="ECO:0000313" key="1">
    <source>
        <dbReference type="EMBL" id="GEP57207.1"/>
    </source>
</evidence>
<comment type="caution">
    <text evidence="1">The sequence shown here is derived from an EMBL/GenBank/DDBJ whole genome shotgun (WGS) entry which is preliminary data.</text>
</comment>
<dbReference type="EMBL" id="BKAJ01000076">
    <property type="protein sequence ID" value="GEP57207.1"/>
    <property type="molecule type" value="Genomic_DNA"/>
</dbReference>
<keyword evidence="2" id="KW-1185">Reference proteome</keyword>
<proteinExistence type="predicted"/>
<dbReference type="SUPFAM" id="SSF158682">
    <property type="entry name" value="TerB-like"/>
    <property type="match status" value="1"/>
</dbReference>
<dbReference type="AlphaFoldDB" id="A0A512NE25"/>
<name>A0A512NE25_9HYPH</name>
<dbReference type="OrthoDB" id="9775927at2"/>
<dbReference type="InterPro" id="IPR029024">
    <property type="entry name" value="TerB-like"/>
</dbReference>